<evidence type="ECO:0000256" key="1">
    <source>
        <dbReference type="SAM" id="Phobius"/>
    </source>
</evidence>
<dbReference type="STRING" id="504832.OCA5_c01930"/>
<organism evidence="3 4">
    <name type="scientific">Afipia carboxidovorans (strain ATCC 49405 / DSM 1227 / KCTC 32145 / OM5)</name>
    <name type="common">Oligotropha carboxidovorans</name>
    <dbReference type="NCBI Taxonomy" id="504832"/>
    <lineage>
        <taxon>Bacteria</taxon>
        <taxon>Pseudomonadati</taxon>
        <taxon>Pseudomonadota</taxon>
        <taxon>Alphaproteobacteria</taxon>
        <taxon>Hyphomicrobiales</taxon>
        <taxon>Nitrobacteraceae</taxon>
        <taxon>Afipia</taxon>
    </lineage>
</organism>
<dbReference type="InterPro" id="IPR016071">
    <property type="entry name" value="Staphylococal_nuclease_OB-fold"/>
</dbReference>
<dbReference type="SUPFAM" id="SSF50199">
    <property type="entry name" value="Staphylococcal nuclease"/>
    <property type="match status" value="1"/>
</dbReference>
<dbReference type="HOGENOM" id="CLU_122388_0_0_5"/>
<gene>
    <name evidence="3" type="ordered locus">OCA5_c01930</name>
</gene>
<accession>B6JAF5</accession>
<dbReference type="KEGG" id="oca:OCAR_4333"/>
<evidence type="ECO:0000313" key="3">
    <source>
        <dbReference type="EMBL" id="AEI04924.1"/>
    </source>
</evidence>
<reference evidence="3 4" key="1">
    <citation type="journal article" date="2011" name="J. Bacteriol.">
        <title>Complete genome sequences of the chemolithoautotrophic Oligotropha carboxidovorans strains OM4 and OM5.</title>
        <authorList>
            <person name="Volland S."/>
            <person name="Rachinger M."/>
            <person name="Strittmatter A."/>
            <person name="Daniel R."/>
            <person name="Gottschalk G."/>
            <person name="Meyer O."/>
        </authorList>
    </citation>
    <scope>NUCLEOTIDE SEQUENCE [LARGE SCALE GENOMIC DNA]</scope>
    <source>
        <strain evidence="4">ATCC 49405 / DSM 1227 / KCTC 32145 / OM5</strain>
    </source>
</reference>
<keyword evidence="1" id="KW-0472">Membrane</keyword>
<dbReference type="RefSeq" id="WP_012561511.1">
    <property type="nucleotide sequence ID" value="NC_011386.1"/>
</dbReference>
<keyword evidence="4" id="KW-1185">Reference proteome</keyword>
<keyword evidence="1" id="KW-0812">Transmembrane</keyword>
<dbReference type="AlphaFoldDB" id="B6JAF5"/>
<dbReference type="OrthoDB" id="309040at2"/>
<keyword evidence="1" id="KW-1133">Transmembrane helix</keyword>
<dbReference type="EMBL" id="CP002826">
    <property type="protein sequence ID" value="AEI04924.1"/>
    <property type="molecule type" value="Genomic_DNA"/>
</dbReference>
<feature type="transmembrane region" description="Helical" evidence="1">
    <location>
        <begin position="20"/>
        <end position="40"/>
    </location>
</feature>
<feature type="domain" description="TNase-like" evidence="2">
    <location>
        <begin position="71"/>
        <end position="186"/>
    </location>
</feature>
<dbReference type="eggNOG" id="COG1525">
    <property type="taxonomic scope" value="Bacteria"/>
</dbReference>
<evidence type="ECO:0000259" key="2">
    <source>
        <dbReference type="SMART" id="SM00318"/>
    </source>
</evidence>
<dbReference type="Pfam" id="PF00565">
    <property type="entry name" value="SNase"/>
    <property type="match status" value="1"/>
</dbReference>
<dbReference type="SMART" id="SM00318">
    <property type="entry name" value="SNc"/>
    <property type="match status" value="1"/>
</dbReference>
<evidence type="ECO:0000313" key="4">
    <source>
        <dbReference type="Proteomes" id="UP000007730"/>
    </source>
</evidence>
<sequence>MFLDDANRRTIRAVRRRDRLWAGTLLAVIFSVGLVAGAWLPRGSFSFWADDKGRAEQDLLVEASRAQDGAVRQPADVLYVIDGDTFEARVHLWQGLQITTRVRLRGIDAPELKANCYEEERMARASKRALTDLLAEGGVTIFNVGPDKYNGRVVADAATRRTPNVSAALIAAGHGRPYGGGHRAGWC</sequence>
<proteinExistence type="predicted"/>
<dbReference type="KEGG" id="ocg:OCA5_c01930"/>
<protein>
    <recommendedName>
        <fullName evidence="2">TNase-like domain-containing protein</fullName>
    </recommendedName>
</protein>
<dbReference type="Proteomes" id="UP000007730">
    <property type="component" value="Chromosome"/>
</dbReference>
<dbReference type="Gene3D" id="2.40.50.90">
    <property type="match status" value="1"/>
</dbReference>
<dbReference type="InterPro" id="IPR035437">
    <property type="entry name" value="SNase_OB-fold_sf"/>
</dbReference>
<name>B6JAF5_AFIC5</name>